<keyword evidence="5" id="KW-1185">Reference proteome</keyword>
<dbReference type="AlphaFoldDB" id="R2QHX6"/>
<keyword evidence="1" id="KW-0805">Transcription regulation</keyword>
<dbReference type="InterPro" id="IPR050661">
    <property type="entry name" value="BglG_antiterminators"/>
</dbReference>
<dbReference type="PATRIC" id="fig|1158607.3.peg.841"/>
<evidence type="ECO:0000313" key="4">
    <source>
        <dbReference type="EMBL" id="EOH96192.1"/>
    </source>
</evidence>
<accession>R2QHX6</accession>
<organism evidence="4 5">
    <name type="scientific">Enterococcus pallens ATCC BAA-351</name>
    <dbReference type="NCBI Taxonomy" id="1158607"/>
    <lineage>
        <taxon>Bacteria</taxon>
        <taxon>Bacillati</taxon>
        <taxon>Bacillota</taxon>
        <taxon>Bacilli</taxon>
        <taxon>Lactobacillales</taxon>
        <taxon>Enterococcaceae</taxon>
        <taxon>Enterococcus</taxon>
    </lineage>
</organism>
<dbReference type="eggNOG" id="COG3711">
    <property type="taxonomic scope" value="Bacteria"/>
</dbReference>
<dbReference type="OrthoDB" id="9766564at2"/>
<protein>
    <recommendedName>
        <fullName evidence="3">Mga helix-turn-helix domain-containing protein</fullName>
    </recommendedName>
</protein>
<sequence>MINTLLSENKFVKLCILYHFYQKSDELHIITDIQENLGVYLGITTKTTLRYIQELNDEINHLMGIDCFIYKAAPQTYRINPAFLKDSCTVFNNIKYCYFKESIPFQACLQLALEGHLSIDELCENLAVSKSYAYKVIRNLNKALNKFDIAITQGNKKKLVFEGSEVNIRLYIYNFFTTCVPNSIWLFPVDKEAIREQVEKIVDKRNLSEYSLNNLLILYGILHCRFSSGCFLDDREFENLRKHLELFRLEAFDCTGCFSTYCSNRVKITNEELAFSFFVQILLNDIVSPTEVYKVAEGIITENSIIYQFIMQFIRDYSADLNINLTQQQYRQIVYYYYLFFTFSISATRVHLLDIWNLNTVDFEQLPHVNEPVQLLEENHEKQREIEELYTKLINDSRFAEIRDLLLDNSNIKYFISLTYIQLSMLDTSQVSIYLHFIKNYITKKFLKEKLLLIYQSNLLNFIDDYEEADIIITDNPEYLNGSCRIVLVNNVFDPVQFLHIMNAINNEILTILT</sequence>
<dbReference type="RefSeq" id="WP_010755897.1">
    <property type="nucleotide sequence ID" value="NZ_ASWD01000007.1"/>
</dbReference>
<name>R2QHX6_9ENTE</name>
<evidence type="ECO:0000256" key="1">
    <source>
        <dbReference type="ARBA" id="ARBA00023015"/>
    </source>
</evidence>
<keyword evidence="2" id="KW-0804">Transcription</keyword>
<gene>
    <name evidence="4" type="ORF">UAU_00841</name>
</gene>
<dbReference type="PANTHER" id="PTHR30185">
    <property type="entry name" value="CRYPTIC BETA-GLUCOSIDE BGL OPERON ANTITERMINATOR"/>
    <property type="match status" value="1"/>
</dbReference>
<evidence type="ECO:0000259" key="3">
    <source>
        <dbReference type="Pfam" id="PF05043"/>
    </source>
</evidence>
<dbReference type="HOGENOM" id="CLU_039493_0_0_9"/>
<comment type="caution">
    <text evidence="4">The sequence shown here is derived from an EMBL/GenBank/DDBJ whole genome shotgun (WGS) entry which is preliminary data.</text>
</comment>
<evidence type="ECO:0000313" key="5">
    <source>
        <dbReference type="Proteomes" id="UP000013782"/>
    </source>
</evidence>
<evidence type="ECO:0000256" key="2">
    <source>
        <dbReference type="ARBA" id="ARBA00023163"/>
    </source>
</evidence>
<dbReference type="EMBL" id="AJAQ01000008">
    <property type="protein sequence ID" value="EOH96192.1"/>
    <property type="molecule type" value="Genomic_DNA"/>
</dbReference>
<dbReference type="PANTHER" id="PTHR30185:SF18">
    <property type="entry name" value="TRANSCRIPTIONAL REGULATOR MTLR"/>
    <property type="match status" value="1"/>
</dbReference>
<reference evidence="4 5" key="1">
    <citation type="submission" date="2013-02" db="EMBL/GenBank/DDBJ databases">
        <title>The Genome Sequence of Enterococcus pallens BAA-351.</title>
        <authorList>
            <consortium name="The Broad Institute Genome Sequencing Platform"/>
            <consortium name="The Broad Institute Genome Sequencing Center for Infectious Disease"/>
            <person name="Earl A.M."/>
            <person name="Gilmore M.S."/>
            <person name="Lebreton F."/>
            <person name="Walker B."/>
            <person name="Young S.K."/>
            <person name="Zeng Q."/>
            <person name="Gargeya S."/>
            <person name="Fitzgerald M."/>
            <person name="Haas B."/>
            <person name="Abouelleil A."/>
            <person name="Alvarado L."/>
            <person name="Arachchi H.M."/>
            <person name="Berlin A.M."/>
            <person name="Chapman S.B."/>
            <person name="Dewar J."/>
            <person name="Goldberg J."/>
            <person name="Griggs A."/>
            <person name="Gujja S."/>
            <person name="Hansen M."/>
            <person name="Howarth C."/>
            <person name="Imamovic A."/>
            <person name="Larimer J."/>
            <person name="McCowan C."/>
            <person name="Murphy C."/>
            <person name="Neiman D."/>
            <person name="Pearson M."/>
            <person name="Priest M."/>
            <person name="Roberts A."/>
            <person name="Saif S."/>
            <person name="Shea T."/>
            <person name="Sisk P."/>
            <person name="Sykes S."/>
            <person name="Wortman J."/>
            <person name="Nusbaum C."/>
            <person name="Birren B."/>
        </authorList>
    </citation>
    <scope>NUCLEOTIDE SEQUENCE [LARGE SCALE GENOMIC DNA]</scope>
    <source>
        <strain evidence="4 5">ATCC BAA-351</strain>
    </source>
</reference>
<proteinExistence type="predicted"/>
<dbReference type="InterPro" id="IPR007737">
    <property type="entry name" value="Mga_HTH"/>
</dbReference>
<dbReference type="STRING" id="160454.RV10_GL003911"/>
<feature type="domain" description="Mga helix-turn-helix" evidence="3">
    <location>
        <begin position="92"/>
        <end position="176"/>
    </location>
</feature>
<dbReference type="Pfam" id="PF05043">
    <property type="entry name" value="Mga"/>
    <property type="match status" value="1"/>
</dbReference>
<dbReference type="Proteomes" id="UP000013782">
    <property type="component" value="Unassembled WGS sequence"/>
</dbReference>